<evidence type="ECO:0008006" key="8">
    <source>
        <dbReference type="Google" id="ProtNLM"/>
    </source>
</evidence>
<dbReference type="GO" id="GO:0051213">
    <property type="term" value="F:dioxygenase activity"/>
    <property type="evidence" value="ECO:0007669"/>
    <property type="project" value="UniProtKB-KW"/>
</dbReference>
<keyword evidence="3" id="KW-0058">Aromatic hydrocarbons catabolism</keyword>
<dbReference type="PANTHER" id="PTHR41534">
    <property type="entry name" value="BLR3401 PROTEIN"/>
    <property type="match status" value="1"/>
</dbReference>
<gene>
    <name evidence="6" type="ORF">PG2T_14285</name>
</gene>
<dbReference type="AlphaFoldDB" id="A0A1B1YX81"/>
<sequence>MDEAFLPARVVPELQQQIEQFLYAEAALLDSREFDVWLTLLADDLHYFMPTRRTTLRRERDLEYSAADEVALFDEDKPSMLVRVRRLNTGLAWAEEPPSRTRHLVSNVRIADQGNGEYTVNSYFALHRSRLERDVDLFYGERIDRLRRVDTPFGFVIAKRTIHLDQATVLAPNLSMFF</sequence>
<dbReference type="InParanoid" id="A0A1B1YX81"/>
<keyword evidence="5" id="KW-0560">Oxidoreductase</keyword>
<evidence type="ECO:0000313" key="7">
    <source>
        <dbReference type="Proteomes" id="UP000092952"/>
    </source>
</evidence>
<reference evidence="7" key="1">
    <citation type="submission" date="2016-03" db="EMBL/GenBank/DDBJ databases">
        <title>Complete genome sequence of Solimmundus cernigliae, representing a novel lineage of polycyclic aromatic hydrocarbon degraders within the Gammaproteobacteria.</title>
        <authorList>
            <person name="Singleton D.R."/>
            <person name="Dickey A.N."/>
            <person name="Scholl E.H."/>
            <person name="Wright F.A."/>
            <person name="Aitken M.D."/>
        </authorList>
    </citation>
    <scope>NUCLEOTIDE SEQUENCE [LARGE SCALE GENOMIC DNA]</scope>
    <source>
        <strain evidence="7">TR3.2</strain>
    </source>
</reference>
<keyword evidence="4" id="KW-0223">Dioxygenase</keyword>
<evidence type="ECO:0000256" key="3">
    <source>
        <dbReference type="ARBA" id="ARBA00022797"/>
    </source>
</evidence>
<comment type="similarity">
    <text evidence="2">Belongs to the bacterial ring-hydroxylating dioxygenase beta subunit family.</text>
</comment>
<dbReference type="NCBIfam" id="NF007479">
    <property type="entry name" value="PRK10069.1"/>
    <property type="match status" value="1"/>
</dbReference>
<dbReference type="SUPFAM" id="SSF54427">
    <property type="entry name" value="NTF2-like"/>
    <property type="match status" value="1"/>
</dbReference>
<comment type="pathway">
    <text evidence="1">Aromatic compound metabolism.</text>
</comment>
<dbReference type="Proteomes" id="UP000092952">
    <property type="component" value="Chromosome"/>
</dbReference>
<organism evidence="6 7">
    <name type="scientific">Immundisolibacter cernigliae</name>
    <dbReference type="NCBI Taxonomy" id="1810504"/>
    <lineage>
        <taxon>Bacteria</taxon>
        <taxon>Pseudomonadati</taxon>
        <taxon>Pseudomonadota</taxon>
        <taxon>Gammaproteobacteria</taxon>
        <taxon>Immundisolibacterales</taxon>
        <taxon>Immundisolibacteraceae</taxon>
        <taxon>Immundisolibacter</taxon>
    </lineage>
</organism>
<evidence type="ECO:0000256" key="4">
    <source>
        <dbReference type="ARBA" id="ARBA00022964"/>
    </source>
</evidence>
<dbReference type="KEGG" id="gbi:PG2T_14285"/>
<dbReference type="CDD" id="cd00667">
    <property type="entry name" value="ring_hydroxylating_dioxygenases_beta"/>
    <property type="match status" value="1"/>
</dbReference>
<dbReference type="EMBL" id="CP014671">
    <property type="protein sequence ID" value="ANX05233.1"/>
    <property type="molecule type" value="Genomic_DNA"/>
</dbReference>
<evidence type="ECO:0000313" key="6">
    <source>
        <dbReference type="EMBL" id="ANX05233.1"/>
    </source>
</evidence>
<accession>A0A1B1YX81</accession>
<dbReference type="OrthoDB" id="7062869at2"/>
<proteinExistence type="inferred from homology"/>
<dbReference type="RefSeq" id="WP_068806967.1">
    <property type="nucleotide sequence ID" value="NZ_CP014671.1"/>
</dbReference>
<protein>
    <recommendedName>
        <fullName evidence="8">Benzene 1,2-dioxygenase</fullName>
    </recommendedName>
</protein>
<dbReference type="GO" id="GO:0019380">
    <property type="term" value="P:3-phenylpropionate catabolic process"/>
    <property type="evidence" value="ECO:0007669"/>
    <property type="project" value="TreeGrafter"/>
</dbReference>
<dbReference type="Gene3D" id="3.10.450.50">
    <property type="match status" value="1"/>
</dbReference>
<dbReference type="Pfam" id="PF00866">
    <property type="entry name" value="Ring_hydroxyl_B"/>
    <property type="match status" value="1"/>
</dbReference>
<dbReference type="InterPro" id="IPR000391">
    <property type="entry name" value="Rng_hydr_dOase-bsu"/>
</dbReference>
<dbReference type="InterPro" id="IPR032710">
    <property type="entry name" value="NTF2-like_dom_sf"/>
</dbReference>
<dbReference type="PANTHER" id="PTHR41534:SF2">
    <property type="entry name" value="3-PHENYLPROPIONATE_CINNAMIC ACID DIOXYGENASE SUBUNIT BETA"/>
    <property type="match status" value="1"/>
</dbReference>
<evidence type="ECO:0000256" key="5">
    <source>
        <dbReference type="ARBA" id="ARBA00023002"/>
    </source>
</evidence>
<evidence type="ECO:0000256" key="1">
    <source>
        <dbReference type="ARBA" id="ARBA00005211"/>
    </source>
</evidence>
<keyword evidence="7" id="KW-1185">Reference proteome</keyword>
<name>A0A1B1YX81_9GAMM</name>
<evidence type="ECO:0000256" key="2">
    <source>
        <dbReference type="ARBA" id="ARBA00009570"/>
    </source>
</evidence>
<dbReference type="STRING" id="1810504.PG2T_14285"/>